<organism evidence="2 3">
    <name type="scientific">Pisolithus microcarpus 441</name>
    <dbReference type="NCBI Taxonomy" id="765257"/>
    <lineage>
        <taxon>Eukaryota</taxon>
        <taxon>Fungi</taxon>
        <taxon>Dikarya</taxon>
        <taxon>Basidiomycota</taxon>
        <taxon>Agaricomycotina</taxon>
        <taxon>Agaricomycetes</taxon>
        <taxon>Agaricomycetidae</taxon>
        <taxon>Boletales</taxon>
        <taxon>Sclerodermatineae</taxon>
        <taxon>Pisolithaceae</taxon>
        <taxon>Pisolithus</taxon>
    </lineage>
</organism>
<keyword evidence="3" id="KW-1185">Reference proteome</keyword>
<proteinExistence type="predicted"/>
<dbReference type="EMBL" id="KN833699">
    <property type="protein sequence ID" value="KIK26909.1"/>
    <property type="molecule type" value="Genomic_DNA"/>
</dbReference>
<feature type="compositionally biased region" description="Acidic residues" evidence="1">
    <location>
        <begin position="1"/>
        <end position="10"/>
    </location>
</feature>
<evidence type="ECO:0000313" key="3">
    <source>
        <dbReference type="Proteomes" id="UP000054018"/>
    </source>
</evidence>
<reference evidence="2 3" key="1">
    <citation type="submission" date="2014-04" db="EMBL/GenBank/DDBJ databases">
        <authorList>
            <consortium name="DOE Joint Genome Institute"/>
            <person name="Kuo A."/>
            <person name="Kohler A."/>
            <person name="Costa M.D."/>
            <person name="Nagy L.G."/>
            <person name="Floudas D."/>
            <person name="Copeland A."/>
            <person name="Barry K.W."/>
            <person name="Cichocki N."/>
            <person name="Veneault-Fourrey C."/>
            <person name="LaButti K."/>
            <person name="Lindquist E.A."/>
            <person name="Lipzen A."/>
            <person name="Lundell T."/>
            <person name="Morin E."/>
            <person name="Murat C."/>
            <person name="Sun H."/>
            <person name="Tunlid A."/>
            <person name="Henrissat B."/>
            <person name="Grigoriev I.V."/>
            <person name="Hibbett D.S."/>
            <person name="Martin F."/>
            <person name="Nordberg H.P."/>
            <person name="Cantor M.N."/>
            <person name="Hua S.X."/>
        </authorList>
    </citation>
    <scope>NUCLEOTIDE SEQUENCE [LARGE SCALE GENOMIC DNA]</scope>
    <source>
        <strain evidence="2 3">441</strain>
    </source>
</reference>
<gene>
    <name evidence="2" type="ORF">PISMIDRAFT_8682</name>
</gene>
<protein>
    <submittedName>
        <fullName evidence="2">Uncharacterized protein</fullName>
    </submittedName>
</protein>
<dbReference type="HOGENOM" id="CLU_1315851_0_0_1"/>
<feature type="region of interest" description="Disordered" evidence="1">
    <location>
        <begin position="1"/>
        <end position="20"/>
    </location>
</feature>
<evidence type="ECO:0000313" key="2">
    <source>
        <dbReference type="EMBL" id="KIK26909.1"/>
    </source>
</evidence>
<sequence length="209" mass="23264">MVVSSDEDDGSWQVMSTTEDDTEEMVTCIKTIKTTRKGTTETVKTMEPSKMQSALHDPLANHNPIPASLPLSLQYATHLRLKLLSFPTLQMSHTQPPHPRGSTLLLLGKRKDAALQVLEISGAVYYKCKTFQQALADYMATYDKGELRAIPTPSGPFWPTAPRTPSPVLSEGEQSYWAAVDDLSDVFSQVQLNPAETRWVFHPSIKVVY</sequence>
<accession>A0A0C9ZLZ6</accession>
<dbReference type="AlphaFoldDB" id="A0A0C9ZLZ6"/>
<dbReference type="Proteomes" id="UP000054018">
    <property type="component" value="Unassembled WGS sequence"/>
</dbReference>
<dbReference type="OrthoDB" id="2658750at2759"/>
<evidence type="ECO:0000256" key="1">
    <source>
        <dbReference type="SAM" id="MobiDB-lite"/>
    </source>
</evidence>
<name>A0A0C9ZLZ6_9AGAM</name>
<reference evidence="3" key="2">
    <citation type="submission" date="2015-01" db="EMBL/GenBank/DDBJ databases">
        <title>Evolutionary Origins and Diversification of the Mycorrhizal Mutualists.</title>
        <authorList>
            <consortium name="DOE Joint Genome Institute"/>
            <consortium name="Mycorrhizal Genomics Consortium"/>
            <person name="Kohler A."/>
            <person name="Kuo A."/>
            <person name="Nagy L.G."/>
            <person name="Floudas D."/>
            <person name="Copeland A."/>
            <person name="Barry K.W."/>
            <person name="Cichocki N."/>
            <person name="Veneault-Fourrey C."/>
            <person name="LaButti K."/>
            <person name="Lindquist E.A."/>
            <person name="Lipzen A."/>
            <person name="Lundell T."/>
            <person name="Morin E."/>
            <person name="Murat C."/>
            <person name="Riley R."/>
            <person name="Ohm R."/>
            <person name="Sun H."/>
            <person name="Tunlid A."/>
            <person name="Henrissat B."/>
            <person name="Grigoriev I.V."/>
            <person name="Hibbett D.S."/>
            <person name="Martin F."/>
        </authorList>
    </citation>
    <scope>NUCLEOTIDE SEQUENCE [LARGE SCALE GENOMIC DNA]</scope>
    <source>
        <strain evidence="3">441</strain>
    </source>
</reference>